<dbReference type="EMBL" id="MEUJ01000008">
    <property type="protein sequence ID" value="OGC39594.1"/>
    <property type="molecule type" value="Genomic_DNA"/>
</dbReference>
<sequence>MKRIAVLLAAICILSSASFAAGGITAVSVDVATGALGGIGMPSLRLAMSKDMSVDLGVNYSQTAANSSTIALMARVNNKLFAISKTANAIWGGNLTLLSATAAGVGTTTISLNGTVGAEIRLTPDLAGFALVNVIGLSQTSTGGASTTLVNLLTGPNIAYTGLTLYL</sequence>
<dbReference type="Proteomes" id="UP000179242">
    <property type="component" value="Unassembled WGS sequence"/>
</dbReference>
<dbReference type="AlphaFoldDB" id="A0A1F4U3Q1"/>
<gene>
    <name evidence="2" type="ORF">A2438_08575</name>
</gene>
<organism evidence="2 3">
    <name type="scientific">candidate division WOR-1 bacterium RIFOXYC2_FULL_46_14</name>
    <dbReference type="NCBI Taxonomy" id="1802587"/>
    <lineage>
        <taxon>Bacteria</taxon>
        <taxon>Bacillati</taxon>
        <taxon>Saganbacteria</taxon>
    </lineage>
</organism>
<evidence type="ECO:0008006" key="4">
    <source>
        <dbReference type="Google" id="ProtNLM"/>
    </source>
</evidence>
<accession>A0A1F4U3Q1</accession>
<evidence type="ECO:0000313" key="2">
    <source>
        <dbReference type="EMBL" id="OGC39594.1"/>
    </source>
</evidence>
<name>A0A1F4U3Q1_UNCSA</name>
<comment type="caution">
    <text evidence="2">The sequence shown here is derived from an EMBL/GenBank/DDBJ whole genome shotgun (WGS) entry which is preliminary data.</text>
</comment>
<feature type="signal peptide" evidence="1">
    <location>
        <begin position="1"/>
        <end position="20"/>
    </location>
</feature>
<feature type="chain" id="PRO_5009514717" description="DUF4402 domain-containing protein" evidence="1">
    <location>
        <begin position="21"/>
        <end position="167"/>
    </location>
</feature>
<keyword evidence="1" id="KW-0732">Signal</keyword>
<reference evidence="2 3" key="1">
    <citation type="journal article" date="2016" name="Nat. Commun.">
        <title>Thousands of microbial genomes shed light on interconnected biogeochemical processes in an aquifer system.</title>
        <authorList>
            <person name="Anantharaman K."/>
            <person name="Brown C.T."/>
            <person name="Hug L.A."/>
            <person name="Sharon I."/>
            <person name="Castelle C.J."/>
            <person name="Probst A.J."/>
            <person name="Thomas B.C."/>
            <person name="Singh A."/>
            <person name="Wilkins M.J."/>
            <person name="Karaoz U."/>
            <person name="Brodie E.L."/>
            <person name="Williams K.H."/>
            <person name="Hubbard S.S."/>
            <person name="Banfield J.F."/>
        </authorList>
    </citation>
    <scope>NUCLEOTIDE SEQUENCE [LARGE SCALE GENOMIC DNA]</scope>
</reference>
<evidence type="ECO:0000313" key="3">
    <source>
        <dbReference type="Proteomes" id="UP000179242"/>
    </source>
</evidence>
<evidence type="ECO:0000256" key="1">
    <source>
        <dbReference type="SAM" id="SignalP"/>
    </source>
</evidence>
<proteinExistence type="predicted"/>
<protein>
    <recommendedName>
        <fullName evidence="4">DUF4402 domain-containing protein</fullName>
    </recommendedName>
</protein>